<name>A0A7K1LEZ2_9MICC</name>
<keyword evidence="7" id="KW-1185">Reference proteome</keyword>
<keyword evidence="3 6" id="KW-0560">Oxidoreductase</keyword>
<dbReference type="PANTHER" id="PTHR33711">
    <property type="entry name" value="DIOXYGENASE, PUTATIVE (AFU_ORTHOLOGUE AFUA_2G02910)-RELATED"/>
    <property type="match status" value="1"/>
</dbReference>
<evidence type="ECO:0000256" key="3">
    <source>
        <dbReference type="ARBA" id="ARBA00023002"/>
    </source>
</evidence>
<dbReference type="InterPro" id="IPR012786">
    <property type="entry name" value="Protocat_dOase_a"/>
</dbReference>
<proteinExistence type="inferred from homology"/>
<feature type="region of interest" description="Disordered" evidence="4">
    <location>
        <begin position="1"/>
        <end position="31"/>
    </location>
</feature>
<protein>
    <submittedName>
        <fullName evidence="6">Protocatechuate 3,4-dioxygenase subunit alpha</fullName>
        <ecNumber evidence="6">1.13.11.3</ecNumber>
    </submittedName>
</protein>
<accession>A0A7K1LEZ2</accession>
<feature type="domain" description="Intradiol ring-cleavage dioxygenases" evidence="5">
    <location>
        <begin position="65"/>
        <end position="130"/>
    </location>
</feature>
<gene>
    <name evidence="6" type="primary">pcaG</name>
    <name evidence="6" type="ORF">GMA10_00745</name>
</gene>
<dbReference type="NCBIfam" id="TIGR02423">
    <property type="entry name" value="protocat_alph"/>
    <property type="match status" value="1"/>
</dbReference>
<dbReference type="InterPro" id="IPR050770">
    <property type="entry name" value="Intradiol_RC_Dioxygenase"/>
</dbReference>
<dbReference type="EC" id="1.13.11.3" evidence="6"/>
<dbReference type="GO" id="GO:0008199">
    <property type="term" value="F:ferric iron binding"/>
    <property type="evidence" value="ECO:0007669"/>
    <property type="project" value="InterPro"/>
</dbReference>
<dbReference type="EMBL" id="WOGT01000001">
    <property type="protein sequence ID" value="MUN53767.1"/>
    <property type="molecule type" value="Genomic_DNA"/>
</dbReference>
<organism evidence="6 7">
    <name type="scientific">Rothia koreensis</name>
    <dbReference type="NCBI Taxonomy" id="592378"/>
    <lineage>
        <taxon>Bacteria</taxon>
        <taxon>Bacillati</taxon>
        <taxon>Actinomycetota</taxon>
        <taxon>Actinomycetes</taxon>
        <taxon>Micrococcales</taxon>
        <taxon>Micrococcaceae</taxon>
        <taxon>Rothia</taxon>
    </lineage>
</organism>
<evidence type="ECO:0000259" key="5">
    <source>
        <dbReference type="Pfam" id="PF00775"/>
    </source>
</evidence>
<sequence>MAREELRTPVSRGRTVENPPADLTPTPGQTIGPFFGYANAHEEVGLPYRGGPELVSRAHPEASRLHGQVYDGAGDVIPDAMLEIWQADPQGRIPEETGSLNRDGYTFTGWGRQAVDRLGTYSFTTLEPGAPGQGHAPYFLMVIFARGLLNRLFTRVYLPDDEQALADDPLLASLPAERRRTMIATRLDDGSLHHDIRLQGDRETVFLAYPGIES</sequence>
<dbReference type="AlphaFoldDB" id="A0A7K1LEZ2"/>
<dbReference type="OrthoDB" id="4417174at2"/>
<evidence type="ECO:0000256" key="4">
    <source>
        <dbReference type="SAM" id="MobiDB-lite"/>
    </source>
</evidence>
<evidence type="ECO:0000313" key="7">
    <source>
        <dbReference type="Proteomes" id="UP000462152"/>
    </source>
</evidence>
<reference evidence="6 7" key="1">
    <citation type="submission" date="2019-12" db="EMBL/GenBank/DDBJ databases">
        <authorList>
            <person name="Li J."/>
            <person name="Shi Y."/>
            <person name="Xu G."/>
            <person name="Xiao D."/>
            <person name="Ran X."/>
        </authorList>
    </citation>
    <scope>NUCLEOTIDE SEQUENCE [LARGE SCALE GENOMIC DNA]</scope>
    <source>
        <strain evidence="6 7">JCM 15915</strain>
    </source>
</reference>
<evidence type="ECO:0000256" key="2">
    <source>
        <dbReference type="ARBA" id="ARBA00022964"/>
    </source>
</evidence>
<comment type="similarity">
    <text evidence="1">Belongs to the intradiol ring-cleavage dioxygenase family.</text>
</comment>
<keyword evidence="2 6" id="KW-0223">Dioxygenase</keyword>
<dbReference type="InterPro" id="IPR000627">
    <property type="entry name" value="Intradiol_dOase_C"/>
</dbReference>
<dbReference type="Pfam" id="PF00775">
    <property type="entry name" value="Dioxygenase_C"/>
    <property type="match status" value="1"/>
</dbReference>
<dbReference type="PANTHER" id="PTHR33711:SF9">
    <property type="entry name" value="PROTOCATECHUATE 3,4-DIOXYGENASE ALPHA CHAIN"/>
    <property type="match status" value="1"/>
</dbReference>
<dbReference type="Proteomes" id="UP000462152">
    <property type="component" value="Unassembled WGS sequence"/>
</dbReference>
<comment type="caution">
    <text evidence="6">The sequence shown here is derived from an EMBL/GenBank/DDBJ whole genome shotgun (WGS) entry which is preliminary data.</text>
</comment>
<dbReference type="GO" id="GO:0018578">
    <property type="term" value="F:protocatechuate 3,4-dioxygenase activity"/>
    <property type="evidence" value="ECO:0007669"/>
    <property type="project" value="UniProtKB-EC"/>
</dbReference>
<dbReference type="RefSeq" id="WP_129313883.1">
    <property type="nucleotide sequence ID" value="NZ_NOIQ01000001.1"/>
</dbReference>
<dbReference type="Gene3D" id="2.60.130.10">
    <property type="entry name" value="Aromatic compound dioxygenase"/>
    <property type="match status" value="1"/>
</dbReference>
<evidence type="ECO:0000256" key="1">
    <source>
        <dbReference type="ARBA" id="ARBA00007825"/>
    </source>
</evidence>
<evidence type="ECO:0000313" key="6">
    <source>
        <dbReference type="EMBL" id="MUN53767.1"/>
    </source>
</evidence>
<dbReference type="SUPFAM" id="SSF49482">
    <property type="entry name" value="Aromatic compound dioxygenase"/>
    <property type="match status" value="1"/>
</dbReference>
<dbReference type="InterPro" id="IPR015889">
    <property type="entry name" value="Intradiol_dOase_core"/>
</dbReference>